<feature type="transmembrane region" description="Helical" evidence="1">
    <location>
        <begin position="21"/>
        <end position="42"/>
    </location>
</feature>
<proteinExistence type="predicted"/>
<gene>
    <name evidence="2" type="ORF">LCGC14_1211570</name>
</gene>
<dbReference type="AlphaFoldDB" id="A0A0F9NW75"/>
<evidence type="ECO:0000256" key="1">
    <source>
        <dbReference type="SAM" id="Phobius"/>
    </source>
</evidence>
<organism evidence="2">
    <name type="scientific">marine sediment metagenome</name>
    <dbReference type="NCBI Taxonomy" id="412755"/>
    <lineage>
        <taxon>unclassified sequences</taxon>
        <taxon>metagenomes</taxon>
        <taxon>ecological metagenomes</taxon>
    </lineage>
</organism>
<keyword evidence="1" id="KW-0812">Transmembrane</keyword>
<evidence type="ECO:0000313" key="2">
    <source>
        <dbReference type="EMBL" id="KKM93130.1"/>
    </source>
</evidence>
<sequence length="259" mass="30668">MVNNNNYGPDSIEFKLNISMYHIYLLFLWFLLCILGLFIMSIITDLHIILIILIVLFIIVTLIHPISMHLERRSYLRGINKDKEEPDKIFKINKIVELRLIQNRTYIYINNKKFIQCMYLLMNIPKNNVDDYDEIKSIDDAAEVLDNSLELYQYREIVQSIDPETEFVGHCSNIQVFFENNLDANLLHSNIAFPLLKELVKVGYKPAYFKLREEVVRRFNEGNDNVKLFLQLGGYLEYLKKEDLECLKGTIFGLKYPYY</sequence>
<keyword evidence="1" id="KW-0472">Membrane</keyword>
<keyword evidence="1" id="KW-1133">Transmembrane helix</keyword>
<reference evidence="2" key="1">
    <citation type="journal article" date="2015" name="Nature">
        <title>Complex archaea that bridge the gap between prokaryotes and eukaryotes.</title>
        <authorList>
            <person name="Spang A."/>
            <person name="Saw J.H."/>
            <person name="Jorgensen S.L."/>
            <person name="Zaremba-Niedzwiedzka K."/>
            <person name="Martijn J."/>
            <person name="Lind A.E."/>
            <person name="van Eijk R."/>
            <person name="Schleper C."/>
            <person name="Guy L."/>
            <person name="Ettema T.J."/>
        </authorList>
    </citation>
    <scope>NUCLEOTIDE SEQUENCE</scope>
</reference>
<comment type="caution">
    <text evidence="2">The sequence shown here is derived from an EMBL/GenBank/DDBJ whole genome shotgun (WGS) entry which is preliminary data.</text>
</comment>
<name>A0A0F9NW75_9ZZZZ</name>
<dbReference type="EMBL" id="LAZR01006307">
    <property type="protein sequence ID" value="KKM93130.1"/>
    <property type="molecule type" value="Genomic_DNA"/>
</dbReference>
<feature type="transmembrane region" description="Helical" evidence="1">
    <location>
        <begin position="48"/>
        <end position="67"/>
    </location>
</feature>
<accession>A0A0F9NW75</accession>
<protein>
    <submittedName>
        <fullName evidence="2">Uncharacterized protein</fullName>
    </submittedName>
</protein>